<reference evidence="3 6" key="2">
    <citation type="submission" date="2020-01" db="EMBL/GenBank/DDBJ databases">
        <title>Insect and environment-associated Actinomycetes.</title>
        <authorList>
            <person name="Currrie C."/>
            <person name="Chevrette M."/>
            <person name="Carlson C."/>
            <person name="Stubbendieck R."/>
            <person name="Wendt-Pienkowski E."/>
        </authorList>
    </citation>
    <scope>NUCLEOTIDE SEQUENCE [LARGE SCALE GENOMIC DNA]</scope>
    <source>
        <strain evidence="3 6">SID8386</strain>
    </source>
</reference>
<gene>
    <name evidence="3" type="ORF">G3I59_20270</name>
    <name evidence="4" type="ORF">SAMN05421854_104331</name>
</gene>
<dbReference type="InterPro" id="IPR018376">
    <property type="entry name" value="Enoyl-CoA_hyd/isom_CS"/>
</dbReference>
<dbReference type="CDD" id="cd06558">
    <property type="entry name" value="crotonase-like"/>
    <property type="match status" value="1"/>
</dbReference>
<dbReference type="OrthoDB" id="4284283at2"/>
<dbReference type="InterPro" id="IPR029045">
    <property type="entry name" value="ClpP/crotonase-like_dom_sf"/>
</dbReference>
<dbReference type="GO" id="GO:0006635">
    <property type="term" value="P:fatty acid beta-oxidation"/>
    <property type="evidence" value="ECO:0007669"/>
    <property type="project" value="TreeGrafter"/>
</dbReference>
<evidence type="ECO:0000313" key="5">
    <source>
        <dbReference type="Proteomes" id="UP000199137"/>
    </source>
</evidence>
<dbReference type="AlphaFoldDB" id="A0A1I5NBQ3"/>
<dbReference type="InterPro" id="IPR001753">
    <property type="entry name" value="Enoyl-CoA_hydra/iso"/>
</dbReference>
<dbReference type="EMBL" id="JAAGNC010000094">
    <property type="protein sequence ID" value="NEC57868.1"/>
    <property type="molecule type" value="Genomic_DNA"/>
</dbReference>
<accession>A0A1I5NBQ3</accession>
<dbReference type="STRING" id="112413.SAMN05421854_104331"/>
<evidence type="ECO:0000256" key="2">
    <source>
        <dbReference type="RuleBase" id="RU003707"/>
    </source>
</evidence>
<dbReference type="Proteomes" id="UP000199137">
    <property type="component" value="Unassembled WGS sequence"/>
</dbReference>
<name>A0A1I5NBQ3_9PSEU</name>
<evidence type="ECO:0000256" key="1">
    <source>
        <dbReference type="ARBA" id="ARBA00005254"/>
    </source>
</evidence>
<keyword evidence="6" id="KW-1185">Reference proteome</keyword>
<proteinExistence type="inferred from homology"/>
<dbReference type="SUPFAM" id="SSF52096">
    <property type="entry name" value="ClpP/crotonase"/>
    <property type="match status" value="1"/>
</dbReference>
<dbReference type="PANTHER" id="PTHR11941">
    <property type="entry name" value="ENOYL-COA HYDRATASE-RELATED"/>
    <property type="match status" value="1"/>
</dbReference>
<dbReference type="Gene3D" id="3.90.226.10">
    <property type="entry name" value="2-enoyl-CoA Hydratase, Chain A, domain 1"/>
    <property type="match status" value="1"/>
</dbReference>
<comment type="similarity">
    <text evidence="1 2">Belongs to the enoyl-CoA hydratase/isomerase family.</text>
</comment>
<evidence type="ECO:0000313" key="4">
    <source>
        <dbReference type="EMBL" id="SFP19213.1"/>
    </source>
</evidence>
<dbReference type="Proteomes" id="UP000470404">
    <property type="component" value="Unassembled WGS sequence"/>
</dbReference>
<reference evidence="4 5" key="1">
    <citation type="submission" date="2016-10" db="EMBL/GenBank/DDBJ databases">
        <authorList>
            <person name="de Groot N.N."/>
        </authorList>
    </citation>
    <scope>NUCLEOTIDE SEQUENCE [LARGE SCALE GENOMIC DNA]</scope>
    <source>
        <strain evidence="4 5">DSM 44637</strain>
    </source>
</reference>
<sequence length="266" mass="28829">MIPDTTHRLVELTVQDSIAVVTLNRPDSLNALSDELLGDLETTLDRIDTHVSCRAIVITGNGRAFCAGADLRQLLGRLDGDAEKILSFVRRAGKVFSRLENSPLPVVAAVHGHAVAGGFELALAADVVIAAEGALLGDGHLRYGVLPGGGGTVRLERKVPANVARRLLLTGDLEPAERFRDWGLIDEIVPAERLLDTALALARRCARRSSLGLAECKRVANAARDLPTAEALEFEFDTFARYSRSHDLREGLTAFHERRAPRFAGR</sequence>
<dbReference type="RefSeq" id="WP_067591328.1">
    <property type="nucleotide sequence ID" value="NZ_FOWC01000004.1"/>
</dbReference>
<organism evidence="4 5">
    <name type="scientific">Amycolatopsis rubida</name>
    <dbReference type="NCBI Taxonomy" id="112413"/>
    <lineage>
        <taxon>Bacteria</taxon>
        <taxon>Bacillati</taxon>
        <taxon>Actinomycetota</taxon>
        <taxon>Actinomycetes</taxon>
        <taxon>Pseudonocardiales</taxon>
        <taxon>Pseudonocardiaceae</taxon>
        <taxon>Amycolatopsis</taxon>
    </lineage>
</organism>
<dbReference type="GO" id="GO:0003824">
    <property type="term" value="F:catalytic activity"/>
    <property type="evidence" value="ECO:0007669"/>
    <property type="project" value="InterPro"/>
</dbReference>
<dbReference type="Pfam" id="PF00378">
    <property type="entry name" value="ECH_1"/>
    <property type="match status" value="1"/>
</dbReference>
<dbReference type="PANTHER" id="PTHR11941:SF54">
    <property type="entry name" value="ENOYL-COA HYDRATASE, MITOCHONDRIAL"/>
    <property type="match status" value="1"/>
</dbReference>
<dbReference type="EMBL" id="FOWC01000004">
    <property type="protein sequence ID" value="SFP19213.1"/>
    <property type="molecule type" value="Genomic_DNA"/>
</dbReference>
<dbReference type="PROSITE" id="PS00166">
    <property type="entry name" value="ENOYL_COA_HYDRATASE"/>
    <property type="match status" value="1"/>
</dbReference>
<evidence type="ECO:0000313" key="6">
    <source>
        <dbReference type="Proteomes" id="UP000470404"/>
    </source>
</evidence>
<evidence type="ECO:0000313" key="3">
    <source>
        <dbReference type="EMBL" id="NEC57868.1"/>
    </source>
</evidence>
<protein>
    <submittedName>
        <fullName evidence="4">Enoyl-CoA hydratase/carnithine racemase</fullName>
    </submittedName>
    <submittedName>
        <fullName evidence="3">Enoyl-CoA hydratase/isomerase family protein</fullName>
    </submittedName>
</protein>